<name>A0A397UIX0_9GLOM</name>
<dbReference type="OrthoDB" id="2435505at2759"/>
<protein>
    <submittedName>
        <fullName evidence="2">Uncharacterized protein</fullName>
    </submittedName>
</protein>
<dbReference type="EMBL" id="QKWP01001405">
    <property type="protein sequence ID" value="RIB09182.1"/>
    <property type="molecule type" value="Genomic_DNA"/>
</dbReference>
<comment type="caution">
    <text evidence="2">The sequence shown here is derived from an EMBL/GenBank/DDBJ whole genome shotgun (WGS) entry which is preliminary data.</text>
</comment>
<evidence type="ECO:0000256" key="1">
    <source>
        <dbReference type="SAM" id="Phobius"/>
    </source>
</evidence>
<organism evidence="2 4">
    <name type="scientific">Gigaspora rosea</name>
    <dbReference type="NCBI Taxonomy" id="44941"/>
    <lineage>
        <taxon>Eukaryota</taxon>
        <taxon>Fungi</taxon>
        <taxon>Fungi incertae sedis</taxon>
        <taxon>Mucoromycota</taxon>
        <taxon>Glomeromycotina</taxon>
        <taxon>Glomeromycetes</taxon>
        <taxon>Diversisporales</taxon>
        <taxon>Gigasporaceae</taxon>
        <taxon>Gigaspora</taxon>
    </lineage>
</organism>
<accession>A0A397UIX0</accession>
<keyword evidence="1" id="KW-1133">Transmembrane helix</keyword>
<evidence type="ECO:0000313" key="2">
    <source>
        <dbReference type="EMBL" id="RIB09178.1"/>
    </source>
</evidence>
<gene>
    <name evidence="2" type="ORF">C2G38_2209548</name>
    <name evidence="3" type="ORF">C2G38_2209558</name>
</gene>
<evidence type="ECO:0000313" key="3">
    <source>
        <dbReference type="EMBL" id="RIB09182.1"/>
    </source>
</evidence>
<evidence type="ECO:0000313" key="4">
    <source>
        <dbReference type="Proteomes" id="UP000266673"/>
    </source>
</evidence>
<proteinExistence type="predicted"/>
<keyword evidence="4" id="KW-1185">Reference proteome</keyword>
<feature type="transmembrane region" description="Helical" evidence="1">
    <location>
        <begin position="37"/>
        <end position="57"/>
    </location>
</feature>
<sequence length="90" mass="10376">MRVIKWGIAQNPDLPSDSKEAHTAEIASWIDKELILILWRIILMNLICFFVEVEMVLQQIHFGIYAIRKNLVIVKVKRTDEILGGYNPVG</sequence>
<reference evidence="2 4" key="1">
    <citation type="submission" date="2018-06" db="EMBL/GenBank/DDBJ databases">
        <title>Comparative genomics reveals the genomic features of Rhizophagus irregularis, R. cerebriforme, R. diaphanum and Gigaspora rosea, and their symbiotic lifestyle signature.</title>
        <authorList>
            <person name="Morin E."/>
            <person name="San Clemente H."/>
            <person name="Chen E.C.H."/>
            <person name="De La Providencia I."/>
            <person name="Hainaut M."/>
            <person name="Kuo A."/>
            <person name="Kohler A."/>
            <person name="Murat C."/>
            <person name="Tang N."/>
            <person name="Roy S."/>
            <person name="Loubradou J."/>
            <person name="Henrissat B."/>
            <person name="Grigoriev I.V."/>
            <person name="Corradi N."/>
            <person name="Roux C."/>
            <person name="Martin F.M."/>
        </authorList>
    </citation>
    <scope>NUCLEOTIDE SEQUENCE [LARGE SCALE GENOMIC DNA]</scope>
    <source>
        <strain evidence="2 4">DAOM 194757</strain>
    </source>
</reference>
<dbReference type="EMBL" id="QKWP01001405">
    <property type="protein sequence ID" value="RIB09178.1"/>
    <property type="molecule type" value="Genomic_DNA"/>
</dbReference>
<dbReference type="Proteomes" id="UP000266673">
    <property type="component" value="Unassembled WGS sequence"/>
</dbReference>
<keyword evidence="1" id="KW-0812">Transmembrane</keyword>
<dbReference type="AlphaFoldDB" id="A0A397UIX0"/>
<keyword evidence="1" id="KW-0472">Membrane</keyword>